<comment type="caution">
    <text evidence="2">The sequence shown here is derived from an EMBL/GenBank/DDBJ whole genome shotgun (WGS) entry which is preliminary data.</text>
</comment>
<organism evidence="2 3">
    <name type="scientific">Mariniradius saccharolyticus AK6</name>
    <dbReference type="NCBI Taxonomy" id="1239962"/>
    <lineage>
        <taxon>Bacteria</taxon>
        <taxon>Pseudomonadati</taxon>
        <taxon>Bacteroidota</taxon>
        <taxon>Cytophagia</taxon>
        <taxon>Cytophagales</taxon>
        <taxon>Cyclobacteriaceae</taxon>
        <taxon>Mariniradius</taxon>
    </lineage>
</organism>
<evidence type="ECO:0000313" key="3">
    <source>
        <dbReference type="Proteomes" id="UP000010953"/>
    </source>
</evidence>
<dbReference type="STRING" id="1239962.C943_04421"/>
<feature type="transmembrane region" description="Helical" evidence="1">
    <location>
        <begin position="95"/>
        <end position="114"/>
    </location>
</feature>
<sequence>MYKDVMDLAPKTTERAQFEQFPENEFMKIHKNERIIAKTAERDYNVLYKKVENGTLIGMVWKEPVTGDILKLNDRYLIKIPLDEIQKLEVWKKNYVVWGVVGVASLVGLYFLIINADWGISLY</sequence>
<dbReference type="EMBL" id="AMZY02000009">
    <property type="protein sequence ID" value="EMS33543.1"/>
    <property type="molecule type" value="Genomic_DNA"/>
</dbReference>
<dbReference type="InParanoid" id="M7XG67"/>
<dbReference type="Proteomes" id="UP000010953">
    <property type="component" value="Unassembled WGS sequence"/>
</dbReference>
<evidence type="ECO:0000256" key="1">
    <source>
        <dbReference type="SAM" id="Phobius"/>
    </source>
</evidence>
<keyword evidence="1" id="KW-0812">Transmembrane</keyword>
<keyword evidence="3" id="KW-1185">Reference proteome</keyword>
<protein>
    <submittedName>
        <fullName evidence="2">Uncharacterized protein</fullName>
    </submittedName>
</protein>
<proteinExistence type="predicted"/>
<gene>
    <name evidence="2" type="ORF">C943_04421</name>
</gene>
<keyword evidence="1" id="KW-1133">Transmembrane helix</keyword>
<keyword evidence="1" id="KW-0472">Membrane</keyword>
<accession>M7XG67</accession>
<dbReference type="AlphaFoldDB" id="M7XG67"/>
<evidence type="ECO:0000313" key="2">
    <source>
        <dbReference type="EMBL" id="EMS33543.1"/>
    </source>
</evidence>
<name>M7XG67_9BACT</name>
<reference evidence="2" key="1">
    <citation type="submission" date="2013-01" db="EMBL/GenBank/DDBJ databases">
        <title>Genome assembly of Mariniradius saccharolyticus AK6.</title>
        <authorList>
            <person name="Vaidya B."/>
            <person name="Khatri I."/>
            <person name="Tanuku N.R.S."/>
            <person name="Subramanian S."/>
            <person name="Pinnaka A."/>
        </authorList>
    </citation>
    <scope>NUCLEOTIDE SEQUENCE [LARGE SCALE GENOMIC DNA]</scope>
    <source>
        <strain evidence="2">AK6</strain>
    </source>
</reference>